<dbReference type="EMBL" id="VIUW01000004">
    <property type="protein sequence ID" value="TWD13666.1"/>
    <property type="molecule type" value="Genomic_DNA"/>
</dbReference>
<dbReference type="GO" id="GO:0006950">
    <property type="term" value="P:response to stress"/>
    <property type="evidence" value="ECO:0007669"/>
    <property type="project" value="TreeGrafter"/>
</dbReference>
<dbReference type="InterPro" id="IPR036388">
    <property type="entry name" value="WH-like_DNA-bd_sf"/>
</dbReference>
<dbReference type="SUPFAM" id="SSF46785">
    <property type="entry name" value="Winged helix' DNA-binding domain"/>
    <property type="match status" value="1"/>
</dbReference>
<dbReference type="GO" id="GO:0005737">
    <property type="term" value="C:cytoplasm"/>
    <property type="evidence" value="ECO:0007669"/>
    <property type="project" value="UniProtKB-SubCell"/>
</dbReference>
<dbReference type="AlphaFoldDB" id="A0A560W7R1"/>
<protein>
    <submittedName>
        <fullName evidence="7">MarR family transcriptional regulator</fullName>
    </submittedName>
</protein>
<keyword evidence="2" id="KW-0963">Cytoplasm</keyword>
<keyword evidence="3" id="KW-0805">Transcription regulation</keyword>
<dbReference type="OrthoDB" id="9806864at2"/>
<dbReference type="InterPro" id="IPR000835">
    <property type="entry name" value="HTH_MarR-typ"/>
</dbReference>
<dbReference type="InterPro" id="IPR011991">
    <property type="entry name" value="ArsR-like_HTH"/>
</dbReference>
<feature type="domain" description="HTH marR-type" evidence="6">
    <location>
        <begin position="5"/>
        <end position="135"/>
    </location>
</feature>
<name>A0A560W7R1_9MICO</name>
<dbReference type="PANTHER" id="PTHR33164:SF5">
    <property type="entry name" value="ORGANIC HYDROPEROXIDE RESISTANCE TRANSCRIPTIONAL REGULATOR"/>
    <property type="match status" value="1"/>
</dbReference>
<organism evidence="7 8">
    <name type="scientific">Marihabitans asiaticum</name>
    <dbReference type="NCBI Taxonomy" id="415218"/>
    <lineage>
        <taxon>Bacteria</taxon>
        <taxon>Bacillati</taxon>
        <taxon>Actinomycetota</taxon>
        <taxon>Actinomycetes</taxon>
        <taxon>Micrococcales</taxon>
        <taxon>Intrasporangiaceae</taxon>
        <taxon>Marihabitans</taxon>
    </lineage>
</organism>
<dbReference type="CDD" id="cd00090">
    <property type="entry name" value="HTH_ARSR"/>
    <property type="match status" value="1"/>
</dbReference>
<evidence type="ECO:0000256" key="1">
    <source>
        <dbReference type="ARBA" id="ARBA00004496"/>
    </source>
</evidence>
<comment type="caution">
    <text evidence="7">The sequence shown here is derived from an EMBL/GenBank/DDBJ whole genome shotgun (WGS) entry which is preliminary data.</text>
</comment>
<evidence type="ECO:0000313" key="7">
    <source>
        <dbReference type="EMBL" id="TWD13666.1"/>
    </source>
</evidence>
<keyword evidence="5" id="KW-0804">Transcription</keyword>
<evidence type="ECO:0000256" key="4">
    <source>
        <dbReference type="ARBA" id="ARBA00023125"/>
    </source>
</evidence>
<keyword evidence="4" id="KW-0238">DNA-binding</keyword>
<dbReference type="Gene3D" id="1.10.10.10">
    <property type="entry name" value="Winged helix-like DNA-binding domain superfamily/Winged helix DNA-binding domain"/>
    <property type="match status" value="1"/>
</dbReference>
<evidence type="ECO:0000256" key="3">
    <source>
        <dbReference type="ARBA" id="ARBA00023015"/>
    </source>
</evidence>
<keyword evidence="8" id="KW-1185">Reference proteome</keyword>
<evidence type="ECO:0000256" key="5">
    <source>
        <dbReference type="ARBA" id="ARBA00023163"/>
    </source>
</evidence>
<sequence>MPHMREQLCFILYAASRSVTNAYRPGLARLGLTYPQFATLLLLKDEDGLGVADLAQQLHLDASTISPLLKRMETMGLVRRTRSAADERRVSVSLTDAGRELTGPATQVRHEVGNRLDLTPEEADLLRSLGQRLIDSYDTVDLD</sequence>
<gene>
    <name evidence="7" type="ORF">FB557_2296</name>
</gene>
<dbReference type="PRINTS" id="PR00598">
    <property type="entry name" value="HTHMARR"/>
</dbReference>
<evidence type="ECO:0000256" key="2">
    <source>
        <dbReference type="ARBA" id="ARBA00022490"/>
    </source>
</evidence>
<accession>A0A560W7R1</accession>
<dbReference type="PANTHER" id="PTHR33164">
    <property type="entry name" value="TRANSCRIPTIONAL REGULATOR, MARR FAMILY"/>
    <property type="match status" value="1"/>
</dbReference>
<dbReference type="PROSITE" id="PS50995">
    <property type="entry name" value="HTH_MARR_2"/>
    <property type="match status" value="1"/>
</dbReference>
<dbReference type="SMART" id="SM00347">
    <property type="entry name" value="HTH_MARR"/>
    <property type="match status" value="1"/>
</dbReference>
<comment type="subcellular location">
    <subcellularLocation>
        <location evidence="1">Cytoplasm</location>
    </subcellularLocation>
</comment>
<dbReference type="Pfam" id="PF22381">
    <property type="entry name" value="Staph_reg_Sar_Rot"/>
    <property type="match status" value="1"/>
</dbReference>
<dbReference type="InterPro" id="IPR039422">
    <property type="entry name" value="MarR/SlyA-like"/>
</dbReference>
<dbReference type="InterPro" id="IPR036390">
    <property type="entry name" value="WH_DNA-bd_sf"/>
</dbReference>
<reference evidence="7 8" key="1">
    <citation type="submission" date="2019-06" db="EMBL/GenBank/DDBJ databases">
        <title>Sequencing the genomes of 1000 actinobacteria strains.</title>
        <authorList>
            <person name="Klenk H.-P."/>
        </authorList>
    </citation>
    <scope>NUCLEOTIDE SEQUENCE [LARGE SCALE GENOMIC DNA]</scope>
    <source>
        <strain evidence="7 8">DSM 18935</strain>
    </source>
</reference>
<evidence type="ECO:0000313" key="8">
    <source>
        <dbReference type="Proteomes" id="UP000315628"/>
    </source>
</evidence>
<dbReference type="InterPro" id="IPR055166">
    <property type="entry name" value="Transc_reg_Sar_Rot_HTH"/>
</dbReference>
<dbReference type="Proteomes" id="UP000315628">
    <property type="component" value="Unassembled WGS sequence"/>
</dbReference>
<dbReference type="GO" id="GO:0003700">
    <property type="term" value="F:DNA-binding transcription factor activity"/>
    <property type="evidence" value="ECO:0007669"/>
    <property type="project" value="InterPro"/>
</dbReference>
<evidence type="ECO:0000259" key="6">
    <source>
        <dbReference type="PROSITE" id="PS50995"/>
    </source>
</evidence>
<proteinExistence type="predicted"/>